<organism evidence="2 3">
    <name type="scientific">Dorcoceras hygrometricum</name>
    <dbReference type="NCBI Taxonomy" id="472368"/>
    <lineage>
        <taxon>Eukaryota</taxon>
        <taxon>Viridiplantae</taxon>
        <taxon>Streptophyta</taxon>
        <taxon>Embryophyta</taxon>
        <taxon>Tracheophyta</taxon>
        <taxon>Spermatophyta</taxon>
        <taxon>Magnoliopsida</taxon>
        <taxon>eudicotyledons</taxon>
        <taxon>Gunneridae</taxon>
        <taxon>Pentapetalae</taxon>
        <taxon>asterids</taxon>
        <taxon>lamiids</taxon>
        <taxon>Lamiales</taxon>
        <taxon>Gesneriaceae</taxon>
        <taxon>Didymocarpoideae</taxon>
        <taxon>Trichosporeae</taxon>
        <taxon>Loxocarpinae</taxon>
        <taxon>Dorcoceras</taxon>
    </lineage>
</organism>
<dbReference type="Proteomes" id="UP000250235">
    <property type="component" value="Unassembled WGS sequence"/>
</dbReference>
<evidence type="ECO:0000256" key="1">
    <source>
        <dbReference type="SAM" id="MobiDB-lite"/>
    </source>
</evidence>
<reference evidence="2 3" key="1">
    <citation type="journal article" date="2015" name="Proc. Natl. Acad. Sci. U.S.A.">
        <title>The resurrection genome of Boea hygrometrica: A blueprint for survival of dehydration.</title>
        <authorList>
            <person name="Xiao L."/>
            <person name="Yang G."/>
            <person name="Zhang L."/>
            <person name="Yang X."/>
            <person name="Zhao S."/>
            <person name="Ji Z."/>
            <person name="Zhou Q."/>
            <person name="Hu M."/>
            <person name="Wang Y."/>
            <person name="Chen M."/>
            <person name="Xu Y."/>
            <person name="Jin H."/>
            <person name="Xiao X."/>
            <person name="Hu G."/>
            <person name="Bao F."/>
            <person name="Hu Y."/>
            <person name="Wan P."/>
            <person name="Li L."/>
            <person name="Deng X."/>
            <person name="Kuang T."/>
            <person name="Xiang C."/>
            <person name="Zhu J.K."/>
            <person name="Oliver M.J."/>
            <person name="He Y."/>
        </authorList>
    </citation>
    <scope>NUCLEOTIDE SEQUENCE [LARGE SCALE GENOMIC DNA]</scope>
    <source>
        <strain evidence="3">cv. XS01</strain>
    </source>
</reference>
<proteinExistence type="predicted"/>
<name>A0A2Z7A0X0_9LAMI</name>
<evidence type="ECO:0000313" key="2">
    <source>
        <dbReference type="EMBL" id="KZT76530.1"/>
    </source>
</evidence>
<accession>A0A2Z7A0X0</accession>
<dbReference type="EMBL" id="KV113056">
    <property type="protein sequence ID" value="KZT76530.1"/>
    <property type="molecule type" value="Genomic_DNA"/>
</dbReference>
<evidence type="ECO:0000313" key="3">
    <source>
        <dbReference type="Proteomes" id="UP000250235"/>
    </source>
</evidence>
<gene>
    <name evidence="2" type="ORF">F511_46445</name>
</gene>
<keyword evidence="3" id="KW-1185">Reference proteome</keyword>
<protein>
    <submittedName>
        <fullName evidence="2">Uncharacterized protein</fullName>
    </submittedName>
</protein>
<feature type="compositionally biased region" description="Polar residues" evidence="1">
    <location>
        <begin position="1"/>
        <end position="19"/>
    </location>
</feature>
<feature type="compositionally biased region" description="Polar residues" evidence="1">
    <location>
        <begin position="48"/>
        <end position="83"/>
    </location>
</feature>
<dbReference type="AlphaFoldDB" id="A0A2Z7A0X0"/>
<feature type="compositionally biased region" description="Polar residues" evidence="1">
    <location>
        <begin position="110"/>
        <end position="124"/>
    </location>
</feature>
<sequence length="131" mass="14263">MEDTASNIEGGASQNSQQVRPEVTKSVATVTEPTVPNPKKWTHKGRVTKTQTKLVTTHDPTSVPDTAATQTIENRRTMASTISDPEEDSESDPCPLVQRRCRKTKESESSDSVPLTQLLKTNADTKAAPTE</sequence>
<feature type="region of interest" description="Disordered" evidence="1">
    <location>
        <begin position="1"/>
        <end position="131"/>
    </location>
</feature>